<dbReference type="RefSeq" id="WP_309882588.1">
    <property type="nucleotide sequence ID" value="NZ_JAVDRU010000024.1"/>
</dbReference>
<dbReference type="EMBL" id="JAVDQY010000006">
    <property type="protein sequence ID" value="MDR6528925.1"/>
    <property type="molecule type" value="Genomic_DNA"/>
</dbReference>
<evidence type="ECO:0000313" key="1">
    <source>
        <dbReference type="EMBL" id="MDR6528925.1"/>
    </source>
</evidence>
<accession>A0AAE3YCN9</accession>
<dbReference type="AlphaFoldDB" id="A0AAE3YCN9"/>
<dbReference type="Proteomes" id="UP001184861">
    <property type="component" value="Unassembled WGS sequence"/>
</dbReference>
<organism evidence="1 2">
    <name type="scientific">Chryseobacterium rhizosphaerae</name>
    <dbReference type="NCBI Taxonomy" id="395937"/>
    <lineage>
        <taxon>Bacteria</taxon>
        <taxon>Pseudomonadati</taxon>
        <taxon>Bacteroidota</taxon>
        <taxon>Flavobacteriia</taxon>
        <taxon>Flavobacteriales</taxon>
        <taxon>Weeksellaceae</taxon>
        <taxon>Chryseobacterium group</taxon>
        <taxon>Chryseobacterium</taxon>
    </lineage>
</organism>
<evidence type="ECO:0000313" key="2">
    <source>
        <dbReference type="Proteomes" id="UP001184861"/>
    </source>
</evidence>
<protein>
    <submittedName>
        <fullName evidence="1">Sugar-specific transcriptional regulator TrmB</fullName>
    </submittedName>
</protein>
<proteinExistence type="predicted"/>
<comment type="caution">
    <text evidence="1">The sequence shown here is derived from an EMBL/GenBank/DDBJ whole genome shotgun (WGS) entry which is preliminary data.</text>
</comment>
<reference evidence="1" key="1">
    <citation type="submission" date="2023-07" db="EMBL/GenBank/DDBJ databases">
        <title>Sorghum-associated microbial communities from plants grown in Nebraska, USA.</title>
        <authorList>
            <person name="Schachtman D."/>
        </authorList>
    </citation>
    <scope>NUCLEOTIDE SEQUENCE</scope>
    <source>
        <strain evidence="1">DS2360</strain>
    </source>
</reference>
<sequence length="69" mass="8728">MTYKEIKQAISENERLYNNEIISIEEYSEKQWELIKKLDKHIYKLQNIHLEFFKHIRDWFKKNKIRQTD</sequence>
<gene>
    <name evidence="1" type="ORF">J2787_004364</name>
</gene>
<name>A0AAE3YCN9_9FLAO</name>